<proteinExistence type="predicted"/>
<dbReference type="Proteomes" id="UP001062846">
    <property type="component" value="Chromosome 9"/>
</dbReference>
<reference evidence="1" key="1">
    <citation type="submission" date="2022-02" db="EMBL/GenBank/DDBJ databases">
        <title>Plant Genome Project.</title>
        <authorList>
            <person name="Zhang R.-G."/>
        </authorList>
    </citation>
    <scope>NUCLEOTIDE SEQUENCE</scope>
    <source>
        <strain evidence="1">AT1</strain>
    </source>
</reference>
<sequence>MISLVHLNLAYNDFIGRIPKSFANLSRLESLELKWSHVTDHVAVVLDKLLGSEKSLQILNFDSNQLSGTLPDFTSFSSLRELYLGDNKLSGAFPKSFRHVLPNLVVLEFYGNQISGMLLDLTVFPSLTQLDLSNNSLNGTIDKSIGQLSKLEHLDTSLNSLEGIISESHFSNLSSLKYLDFSLNLLIFNISSNWIPPFQLDILRLRSCKLGPDFPEWLRYQNNFSELDVSGTGIFGIVPNWFWDLPPNLVDLDISHNQMKGLVPNLSSAVSLFAINLSSNCFTGQIPRFPSSVASLDLSKNLFSGSISFLCAITGPLFWYVDLSSNQLSGELPDCWKPFGVAQVINLANNTLSGELPRSFGNFFNLKALQLSNNNFSGELPESLKNCPYLIIMDLGGNKFTGKIQPWLGTNIPNLMILSIRSNKFYGDVPWAICLLNSLRVLDFSQNDLSGKLPRCFDNFSALVQRDYGMKETASFAFYSTIYLGIVLVQWKGQERGYQRRLRLLKMIDFSSNKFSGEIPQEIASLSELVSLNLSRNNFTNEIVQNIDRMKMLESLDLSRNRLFGEIPPTLAALNFLSVLDLSKNNLSGKIPTSTQLQSFDASVYSGNAQLCGDPLPNKCLGGEQGGKKGIQDEDDEDWFTTPAFYISLGVGFACGFWAIFGTILFSNVSRYAWFKFLDEVADWLYVSAAVNFNRMKRRLRD</sequence>
<evidence type="ECO:0000313" key="1">
    <source>
        <dbReference type="EMBL" id="KAI8539588.1"/>
    </source>
</evidence>
<gene>
    <name evidence="1" type="ORF">RHMOL_Rhmol09G0194400</name>
</gene>
<evidence type="ECO:0000313" key="2">
    <source>
        <dbReference type="Proteomes" id="UP001062846"/>
    </source>
</evidence>
<keyword evidence="2" id="KW-1185">Reference proteome</keyword>
<name>A0ACC0MGW0_RHOML</name>
<dbReference type="EMBL" id="CM046396">
    <property type="protein sequence ID" value="KAI8539588.1"/>
    <property type="molecule type" value="Genomic_DNA"/>
</dbReference>
<accession>A0ACC0MGW0</accession>
<organism evidence="1 2">
    <name type="scientific">Rhododendron molle</name>
    <name type="common">Chinese azalea</name>
    <name type="synonym">Azalea mollis</name>
    <dbReference type="NCBI Taxonomy" id="49168"/>
    <lineage>
        <taxon>Eukaryota</taxon>
        <taxon>Viridiplantae</taxon>
        <taxon>Streptophyta</taxon>
        <taxon>Embryophyta</taxon>
        <taxon>Tracheophyta</taxon>
        <taxon>Spermatophyta</taxon>
        <taxon>Magnoliopsida</taxon>
        <taxon>eudicotyledons</taxon>
        <taxon>Gunneridae</taxon>
        <taxon>Pentapetalae</taxon>
        <taxon>asterids</taxon>
        <taxon>Ericales</taxon>
        <taxon>Ericaceae</taxon>
        <taxon>Ericoideae</taxon>
        <taxon>Rhodoreae</taxon>
        <taxon>Rhododendron</taxon>
    </lineage>
</organism>
<comment type="caution">
    <text evidence="1">The sequence shown here is derived from an EMBL/GenBank/DDBJ whole genome shotgun (WGS) entry which is preliminary data.</text>
</comment>
<protein>
    <submittedName>
        <fullName evidence="1">Uncharacterized protein</fullName>
    </submittedName>
</protein>